<dbReference type="Proteomes" id="UP000243515">
    <property type="component" value="Unassembled WGS sequence"/>
</dbReference>
<organism evidence="2 3">
    <name type="scientific">Elaphomyces granulatus</name>
    <dbReference type="NCBI Taxonomy" id="519963"/>
    <lineage>
        <taxon>Eukaryota</taxon>
        <taxon>Fungi</taxon>
        <taxon>Dikarya</taxon>
        <taxon>Ascomycota</taxon>
        <taxon>Pezizomycotina</taxon>
        <taxon>Eurotiomycetes</taxon>
        <taxon>Eurotiomycetidae</taxon>
        <taxon>Eurotiales</taxon>
        <taxon>Elaphomycetaceae</taxon>
        <taxon>Elaphomyces</taxon>
    </lineage>
</organism>
<evidence type="ECO:0000313" key="2">
    <source>
        <dbReference type="EMBL" id="OXV11067.1"/>
    </source>
</evidence>
<comment type="caution">
    <text evidence="2">The sequence shown here is derived from an EMBL/GenBank/DDBJ whole genome shotgun (WGS) entry which is preliminary data.</text>
</comment>
<evidence type="ECO:0000256" key="1">
    <source>
        <dbReference type="SAM" id="MobiDB-lite"/>
    </source>
</evidence>
<gene>
    <name evidence="2" type="ORF">Egran_01174</name>
</gene>
<protein>
    <submittedName>
        <fullName evidence="2">Uncharacterized protein</fullName>
    </submittedName>
</protein>
<sequence length="399" mass="43518">MGPLFLNRISQGPTMILPPFQSHPSFRFASQPILDTVYHGLPACAANHDPFSMDGIRPGPSNPRMGHSSWAPASSSNPVCTNLSRKRTREESILTPNEQPTPRLTSLPKEGDLYGEGMVLLNPRSKMAISAESQTTWLKEAEREAVADTLISSGSDPRPISKSPVPPSRKARRLDTTAPGLGDIAFASIQHRLKHASDDHRRSLNANSSISAPFAPGEPLVDDFTQLLGISWQRVSHNDDLAPAVRGWEKYINNHFSRCLQSAHILLKNRSMNAYLVTARPIMGSVTALPEDGASSSLCISSKATCFYLFKEDLSEARLVGSTWDNCLQNLRSSPIAFEVVNIIKPTEKSREVIAECNAVLVNAMGNGISVVADFKNDSVNVQETDLNSEVCSGMDIDI</sequence>
<dbReference type="EMBL" id="NPHW01002620">
    <property type="protein sequence ID" value="OXV11067.1"/>
    <property type="molecule type" value="Genomic_DNA"/>
</dbReference>
<dbReference type="OrthoDB" id="5359669at2759"/>
<evidence type="ECO:0000313" key="3">
    <source>
        <dbReference type="Proteomes" id="UP000243515"/>
    </source>
</evidence>
<proteinExistence type="predicted"/>
<dbReference type="AlphaFoldDB" id="A0A232M4R4"/>
<reference evidence="2 3" key="1">
    <citation type="journal article" date="2015" name="Environ. Microbiol.">
        <title>Metagenome sequence of Elaphomyces granulatus from sporocarp tissue reveals Ascomycota ectomycorrhizal fingerprints of genome expansion and a Proteobacteria-rich microbiome.</title>
        <authorList>
            <person name="Quandt C.A."/>
            <person name="Kohler A."/>
            <person name="Hesse C.N."/>
            <person name="Sharpton T.J."/>
            <person name="Martin F."/>
            <person name="Spatafora J.W."/>
        </authorList>
    </citation>
    <scope>NUCLEOTIDE SEQUENCE [LARGE SCALE GENOMIC DNA]</scope>
    <source>
        <strain evidence="2 3">OSC145934</strain>
    </source>
</reference>
<accession>A0A232M4R4</accession>
<feature type="region of interest" description="Disordered" evidence="1">
    <location>
        <begin position="149"/>
        <end position="175"/>
    </location>
</feature>
<name>A0A232M4R4_9EURO</name>
<feature type="compositionally biased region" description="Polar residues" evidence="1">
    <location>
        <begin position="94"/>
        <end position="104"/>
    </location>
</feature>
<feature type="compositionally biased region" description="Polar residues" evidence="1">
    <location>
        <begin position="71"/>
        <end position="83"/>
    </location>
</feature>
<keyword evidence="3" id="KW-1185">Reference proteome</keyword>
<feature type="region of interest" description="Disordered" evidence="1">
    <location>
        <begin position="65"/>
        <end position="111"/>
    </location>
</feature>